<protein>
    <submittedName>
        <fullName evidence="10">Longevity assurance proteins LAG1/LAC1</fullName>
    </submittedName>
</protein>
<evidence type="ECO:0000256" key="3">
    <source>
        <dbReference type="ARBA" id="ARBA00022692"/>
    </source>
</evidence>
<dbReference type="PROSITE" id="PS50922">
    <property type="entry name" value="TLC"/>
    <property type="match status" value="1"/>
</dbReference>
<dbReference type="PANTHER" id="PTHR12560">
    <property type="entry name" value="LONGEVITY ASSURANCE FACTOR 1 LAG1"/>
    <property type="match status" value="1"/>
</dbReference>
<reference evidence="10 11" key="1">
    <citation type="journal article" date="2016" name="Nat. Commun.">
        <title>Ectomycorrhizal ecology is imprinted in the genome of the dominant symbiotic fungus Cenococcum geophilum.</title>
        <authorList>
            <consortium name="DOE Joint Genome Institute"/>
            <person name="Peter M."/>
            <person name="Kohler A."/>
            <person name="Ohm R.A."/>
            <person name="Kuo A."/>
            <person name="Krutzmann J."/>
            <person name="Morin E."/>
            <person name="Arend M."/>
            <person name="Barry K.W."/>
            <person name="Binder M."/>
            <person name="Choi C."/>
            <person name="Clum A."/>
            <person name="Copeland A."/>
            <person name="Grisel N."/>
            <person name="Haridas S."/>
            <person name="Kipfer T."/>
            <person name="LaButti K."/>
            <person name="Lindquist E."/>
            <person name="Lipzen A."/>
            <person name="Maire R."/>
            <person name="Meier B."/>
            <person name="Mihaltcheva S."/>
            <person name="Molinier V."/>
            <person name="Murat C."/>
            <person name="Poggeler S."/>
            <person name="Quandt C.A."/>
            <person name="Sperisen C."/>
            <person name="Tritt A."/>
            <person name="Tisserant E."/>
            <person name="Crous P.W."/>
            <person name="Henrissat B."/>
            <person name="Nehls U."/>
            <person name="Egli S."/>
            <person name="Spatafora J.W."/>
            <person name="Grigoriev I.V."/>
            <person name="Martin F.M."/>
        </authorList>
    </citation>
    <scope>NUCLEOTIDE SEQUENCE [LARGE SCALE GENOMIC DNA]</scope>
    <source>
        <strain evidence="10 11">CBS 459.81</strain>
    </source>
</reference>
<evidence type="ECO:0000256" key="6">
    <source>
        <dbReference type="PROSITE-ProRule" id="PRU00205"/>
    </source>
</evidence>
<evidence type="ECO:0000259" key="9">
    <source>
        <dbReference type="PROSITE" id="PS50922"/>
    </source>
</evidence>
<feature type="transmembrane region" description="Helical" evidence="8">
    <location>
        <begin position="171"/>
        <end position="195"/>
    </location>
</feature>
<feature type="transmembrane region" description="Helical" evidence="8">
    <location>
        <begin position="215"/>
        <end position="233"/>
    </location>
</feature>
<keyword evidence="11" id="KW-1185">Reference proteome</keyword>
<dbReference type="EMBL" id="KV744822">
    <property type="protein sequence ID" value="OCK85237.1"/>
    <property type="molecule type" value="Genomic_DNA"/>
</dbReference>
<evidence type="ECO:0000256" key="1">
    <source>
        <dbReference type="ARBA" id="ARBA00004141"/>
    </source>
</evidence>
<sequence>MAMKVAFPQAANGFTHSDDLNWTSEPKRDGAWEAVDSLKVYNDYSPKSGARRSVVKKAKKKAKDESLVDTLCSLICEHQTGLSINLLLLLFLTHICFPRARRRTHRFFNLSYYDAASGLYTSGIDDLSFVAFWIVVFTGLRAAVMDYILHPLASLGGIRTKKERVRFAEQAWLLIYYSVFWTLGMYIMSNSPYWFNPKEMWTHWPTRQMNGLFKWYYLVQFAFWLQQILVVNIEERRKDYAQMFTHHIITSALVFMSYGYYQMKVGNVILCAMDVVDIILPAAKMLKYLGYTTACDIAFGVFMAVWFVTRHIFYLMICWSLYADTPVGIPSACYNSKTGAVITATSSPNGYEMNGGTAIWRNILQTYLDPEGAVCWNSRIRWSFLGLLLALQVITLLWFAMIVRVAWKVVRGCGADDSRSDDEGEEEEEDVEDEELNESRMLHSNGVVKPMDSMPVEEEVGVESLTFTRRTSPGIRSFKRSSGRGGASRASGISIPGHGDRKELLGRIGCDKPT</sequence>
<dbReference type="GO" id="GO:0016020">
    <property type="term" value="C:membrane"/>
    <property type="evidence" value="ECO:0007669"/>
    <property type="project" value="UniProtKB-SubCell"/>
</dbReference>
<evidence type="ECO:0000256" key="7">
    <source>
        <dbReference type="SAM" id="MobiDB-lite"/>
    </source>
</evidence>
<comment type="subcellular location">
    <subcellularLocation>
        <location evidence="1">Membrane</location>
        <topology evidence="1">Multi-pass membrane protein</topology>
    </subcellularLocation>
</comment>
<keyword evidence="4 8" id="KW-1133">Transmembrane helix</keyword>
<dbReference type="Pfam" id="PF03798">
    <property type="entry name" value="TRAM_LAG1_CLN8"/>
    <property type="match status" value="1"/>
</dbReference>
<dbReference type="InterPro" id="IPR006634">
    <property type="entry name" value="TLC-dom"/>
</dbReference>
<accession>A0A8E2EJM8</accession>
<name>A0A8E2EJM8_9PEZI</name>
<organism evidence="10 11">
    <name type="scientific">Lepidopterella palustris CBS 459.81</name>
    <dbReference type="NCBI Taxonomy" id="1314670"/>
    <lineage>
        <taxon>Eukaryota</taxon>
        <taxon>Fungi</taxon>
        <taxon>Dikarya</taxon>
        <taxon>Ascomycota</taxon>
        <taxon>Pezizomycotina</taxon>
        <taxon>Dothideomycetes</taxon>
        <taxon>Pleosporomycetidae</taxon>
        <taxon>Mytilinidiales</taxon>
        <taxon>Argynnaceae</taxon>
        <taxon>Lepidopterella</taxon>
    </lineage>
</organism>
<dbReference type="PANTHER" id="PTHR12560:SF0">
    <property type="entry name" value="LD18904P"/>
    <property type="match status" value="1"/>
</dbReference>
<feature type="transmembrane region" description="Helical" evidence="8">
    <location>
        <begin position="130"/>
        <end position="150"/>
    </location>
</feature>
<feature type="transmembrane region" description="Helical" evidence="8">
    <location>
        <begin position="240"/>
        <end position="261"/>
    </location>
</feature>
<dbReference type="GO" id="GO:0046513">
    <property type="term" value="P:ceramide biosynthetic process"/>
    <property type="evidence" value="ECO:0007669"/>
    <property type="project" value="InterPro"/>
</dbReference>
<evidence type="ECO:0000256" key="5">
    <source>
        <dbReference type="ARBA" id="ARBA00023136"/>
    </source>
</evidence>
<comment type="similarity">
    <text evidence="2">Belongs to the sphingosine N-acyltransferase family.</text>
</comment>
<dbReference type="Proteomes" id="UP000250266">
    <property type="component" value="Unassembled WGS sequence"/>
</dbReference>
<dbReference type="AlphaFoldDB" id="A0A8E2EJM8"/>
<feature type="domain" description="TLC" evidence="9">
    <location>
        <begin position="162"/>
        <end position="411"/>
    </location>
</feature>
<evidence type="ECO:0000256" key="4">
    <source>
        <dbReference type="ARBA" id="ARBA00022989"/>
    </source>
</evidence>
<feature type="transmembrane region" description="Helical" evidence="8">
    <location>
        <begin position="107"/>
        <end position="124"/>
    </location>
</feature>
<evidence type="ECO:0000313" key="11">
    <source>
        <dbReference type="Proteomes" id="UP000250266"/>
    </source>
</evidence>
<feature type="region of interest" description="Disordered" evidence="7">
    <location>
        <begin position="415"/>
        <end position="436"/>
    </location>
</feature>
<evidence type="ECO:0000256" key="2">
    <source>
        <dbReference type="ARBA" id="ARBA00009808"/>
    </source>
</evidence>
<evidence type="ECO:0000256" key="8">
    <source>
        <dbReference type="SAM" id="Phobius"/>
    </source>
</evidence>
<dbReference type="GO" id="GO:0050291">
    <property type="term" value="F:sphingosine N-acyltransferase activity"/>
    <property type="evidence" value="ECO:0007669"/>
    <property type="project" value="InterPro"/>
</dbReference>
<dbReference type="SMART" id="SM00724">
    <property type="entry name" value="TLC"/>
    <property type="match status" value="1"/>
</dbReference>
<feature type="compositionally biased region" description="Basic and acidic residues" evidence="7">
    <location>
        <begin position="498"/>
        <end position="514"/>
    </location>
</feature>
<dbReference type="OrthoDB" id="537032at2759"/>
<feature type="region of interest" description="Disordered" evidence="7">
    <location>
        <begin position="473"/>
        <end position="514"/>
    </location>
</feature>
<feature type="transmembrane region" description="Helical" evidence="8">
    <location>
        <begin position="382"/>
        <end position="403"/>
    </location>
</feature>
<feature type="compositionally biased region" description="Low complexity" evidence="7">
    <location>
        <begin position="487"/>
        <end position="497"/>
    </location>
</feature>
<proteinExistence type="inferred from homology"/>
<keyword evidence="3 6" id="KW-0812">Transmembrane</keyword>
<dbReference type="InterPro" id="IPR016439">
    <property type="entry name" value="Lag1/Lac1-like"/>
</dbReference>
<gene>
    <name evidence="10" type="ORF">K432DRAFT_318710</name>
</gene>
<keyword evidence="5 6" id="KW-0472">Membrane</keyword>
<feature type="compositionally biased region" description="Acidic residues" evidence="7">
    <location>
        <begin position="419"/>
        <end position="436"/>
    </location>
</feature>
<evidence type="ECO:0000313" key="10">
    <source>
        <dbReference type="EMBL" id="OCK85237.1"/>
    </source>
</evidence>